<protein>
    <recommendedName>
        <fullName evidence="10">BZIP domain-containing protein</fullName>
    </recommendedName>
</protein>
<dbReference type="GO" id="GO:0016020">
    <property type="term" value="C:membrane"/>
    <property type="evidence" value="ECO:0007669"/>
    <property type="project" value="UniProtKB-SubCell"/>
</dbReference>
<dbReference type="AlphaFoldDB" id="A0A5E4QY10"/>
<dbReference type="InterPro" id="IPR046347">
    <property type="entry name" value="bZIP_sf"/>
</dbReference>
<evidence type="ECO:0000259" key="10">
    <source>
        <dbReference type="PROSITE" id="PS50217"/>
    </source>
</evidence>
<keyword evidence="3" id="KW-0805">Transcription regulation</keyword>
<evidence type="ECO:0000313" key="12">
    <source>
        <dbReference type="Proteomes" id="UP000324832"/>
    </source>
</evidence>
<dbReference type="Proteomes" id="UP000324832">
    <property type="component" value="Unassembled WGS sequence"/>
</dbReference>
<keyword evidence="5" id="KW-0804">Transcription</keyword>
<evidence type="ECO:0000256" key="5">
    <source>
        <dbReference type="ARBA" id="ARBA00023163"/>
    </source>
</evidence>
<reference evidence="11 12" key="1">
    <citation type="submission" date="2017-07" db="EMBL/GenBank/DDBJ databases">
        <authorList>
            <person name="Talla V."/>
            <person name="Backstrom N."/>
        </authorList>
    </citation>
    <scope>NUCLEOTIDE SEQUENCE [LARGE SCALE GENOMIC DNA]</scope>
</reference>
<dbReference type="EMBL" id="FZQP02006144">
    <property type="protein sequence ID" value="VVD02568.1"/>
    <property type="molecule type" value="Genomic_DNA"/>
</dbReference>
<dbReference type="InterPro" id="IPR004827">
    <property type="entry name" value="bZIP"/>
</dbReference>
<dbReference type="SMART" id="SM00338">
    <property type="entry name" value="BRLZ"/>
    <property type="match status" value="2"/>
</dbReference>
<dbReference type="Pfam" id="PF00170">
    <property type="entry name" value="bZIP_1"/>
    <property type="match status" value="2"/>
</dbReference>
<dbReference type="GO" id="GO:0030968">
    <property type="term" value="P:endoplasmic reticulum unfolded protein response"/>
    <property type="evidence" value="ECO:0007669"/>
    <property type="project" value="TreeGrafter"/>
</dbReference>
<feature type="compositionally biased region" description="Polar residues" evidence="8">
    <location>
        <begin position="221"/>
        <end position="239"/>
    </location>
</feature>
<feature type="transmembrane region" description="Helical" evidence="9">
    <location>
        <begin position="659"/>
        <end position="678"/>
    </location>
</feature>
<dbReference type="PROSITE" id="PS50217">
    <property type="entry name" value="BZIP"/>
    <property type="match status" value="2"/>
</dbReference>
<evidence type="ECO:0000256" key="3">
    <source>
        <dbReference type="ARBA" id="ARBA00023015"/>
    </source>
</evidence>
<dbReference type="PROSITE" id="PS00036">
    <property type="entry name" value="BZIP_BASIC"/>
    <property type="match status" value="2"/>
</dbReference>
<feature type="domain" description="BZIP" evidence="10">
    <location>
        <begin position="583"/>
        <end position="637"/>
    </location>
</feature>
<feature type="transmembrane region" description="Helical" evidence="9">
    <location>
        <begin position="1022"/>
        <end position="1047"/>
    </location>
</feature>
<evidence type="ECO:0000256" key="9">
    <source>
        <dbReference type="SAM" id="Phobius"/>
    </source>
</evidence>
<keyword evidence="9" id="KW-0472">Membrane</keyword>
<evidence type="ECO:0000256" key="4">
    <source>
        <dbReference type="ARBA" id="ARBA00023125"/>
    </source>
</evidence>
<comment type="subcellular location">
    <subcellularLocation>
        <location evidence="1">Membrane</location>
        <topology evidence="1">Single-pass membrane protein</topology>
    </subcellularLocation>
</comment>
<dbReference type="PANTHER" id="PTHR46164">
    <property type="entry name" value="ATF6, ISOFORM C"/>
    <property type="match status" value="1"/>
</dbReference>
<accession>A0A5E4QY10</accession>
<feature type="transmembrane region" description="Helical" evidence="9">
    <location>
        <begin position="982"/>
        <end position="1002"/>
    </location>
</feature>
<keyword evidence="7" id="KW-0175">Coiled coil</keyword>
<dbReference type="Gene3D" id="1.20.5.170">
    <property type="match status" value="2"/>
</dbReference>
<evidence type="ECO:0000256" key="6">
    <source>
        <dbReference type="ARBA" id="ARBA00023242"/>
    </source>
</evidence>
<keyword evidence="4" id="KW-0238">DNA-binding</keyword>
<dbReference type="PANTHER" id="PTHR46164:SF3">
    <property type="entry name" value="ATF6, ISOFORM C"/>
    <property type="match status" value="1"/>
</dbReference>
<sequence>MDILLSNKDCLYDNFCLEEFPSEFQWSSLIDLADASPSEILADAAPSLVPPISPGLSINSSFNTSSDSGSEDDTKINTLDLSLHSPDGIASNGNETSYELKPEDIDQFLQISESSLTNGSPNSFQPTVLSTSKRKGLFMAIENGVIKVVGNDKSEEDHKLINNNNGNVDNSYFKVVNENPVNTIKRNEQSATVPIVIMPSNINTQSTKNQIAITPLQQNSYQIQPSPPRSSIFTSPVSTRESDHGANTLELSDMEIKALKKQQRMIKNRESACQSRQKKKDYVTALEQQLLEAHQEIARLRLENKMLRNQMETNGRSRKVPRLDASVLIPKKNIAVIFAMVFMVSMNWNFLGWTSKPIMAPSSPHVANRHLLWSEESKDISLDYDNLLNRSSDGVDCQNATLNDYLNITQTESIRIAGDLKRWIGNGKTLNWTNAQKKYRNDYVNEEQITGGLLEAYKLFHKLNLDDFVEFPSANKNGKSLRERTRLRRLKRSLTPDKGLEFESGMYYEKLYAKHLRRGQDKLQDGEFEQWNALLQALHRRDDTFYVVGPSPPRSSIFTSPVSTRESDHGANPLELSDMEIKALKKQQRMIKNRESACQSRQKKKDYVTALEQQLLEAHQEIARLRLENKMLRNQMETNGRSRKVPRLDASVLIPKKNIAVIFAMVFMVSMNWNFLGWTSKPIMAPSSPHVANRHLLWSEESKDISLDYDNLLNRSSDGVDCQNATLNDYLNITQTESIRIAGDLKRWIGNGKTLNWTNAQKKYRNDYVNEEQITGGLLEAYKLFHKLNLDDFVEFPSANKNGKSLRERTRLRRLKRSLTPDKGLEFESGMYYEKLYAKHLRRGQDKLQDGEFEQWNALLQALHRRDDTFYVVGVGNGEHLLLPAVSHNIDCSVVNTTLVKLKSESLPKSLRKINANSTSGVYDNPKPKPGHVKLSDASQHSERHHPIKFSETQNKYRKKDEVSANWNLIYKAPMENGINVATAYLTFSSSFFAVSALYYALFSFDVNTMNDPVLLGNGVVIANNASECLVYLVAFCVFHIAVKILLSKYVVRLYQNGDEYIAIFRGHWYNSIKKHKFHLNEFKRLSPTFVVTWGESRYGLGDKHGILLENYFKTPECLNYLLYKKKPEEND</sequence>
<keyword evidence="6" id="KW-0539">Nucleus</keyword>
<feature type="domain" description="BZIP" evidence="10">
    <location>
        <begin position="258"/>
        <end position="312"/>
    </location>
</feature>
<feature type="region of interest" description="Disordered" evidence="8">
    <location>
        <begin position="221"/>
        <end position="244"/>
    </location>
</feature>
<gene>
    <name evidence="11" type="ORF">LSINAPIS_LOCUS12753</name>
</gene>
<feature type="coiled-coil region" evidence="7">
    <location>
        <begin position="608"/>
        <end position="635"/>
    </location>
</feature>
<feature type="coiled-coil region" evidence="7">
    <location>
        <begin position="283"/>
        <end position="310"/>
    </location>
</feature>
<dbReference type="CDD" id="cd14700">
    <property type="entry name" value="bZIP_ATF6"/>
    <property type="match status" value="2"/>
</dbReference>
<comment type="similarity">
    <text evidence="2">Belongs to the bZIP family. ATF subfamily.</text>
</comment>
<evidence type="ECO:0000256" key="8">
    <source>
        <dbReference type="SAM" id="MobiDB-lite"/>
    </source>
</evidence>
<dbReference type="GO" id="GO:0005634">
    <property type="term" value="C:nucleus"/>
    <property type="evidence" value="ECO:0007669"/>
    <property type="project" value="UniProtKB-ARBA"/>
</dbReference>
<organism evidence="11 12">
    <name type="scientific">Leptidea sinapis</name>
    <dbReference type="NCBI Taxonomy" id="189913"/>
    <lineage>
        <taxon>Eukaryota</taxon>
        <taxon>Metazoa</taxon>
        <taxon>Ecdysozoa</taxon>
        <taxon>Arthropoda</taxon>
        <taxon>Hexapoda</taxon>
        <taxon>Insecta</taxon>
        <taxon>Pterygota</taxon>
        <taxon>Neoptera</taxon>
        <taxon>Endopterygota</taxon>
        <taxon>Lepidoptera</taxon>
        <taxon>Glossata</taxon>
        <taxon>Ditrysia</taxon>
        <taxon>Papilionoidea</taxon>
        <taxon>Pieridae</taxon>
        <taxon>Dismorphiinae</taxon>
        <taxon>Leptidea</taxon>
    </lineage>
</organism>
<keyword evidence="9" id="KW-1133">Transmembrane helix</keyword>
<keyword evidence="12" id="KW-1185">Reference proteome</keyword>
<dbReference type="GO" id="GO:0000978">
    <property type="term" value="F:RNA polymerase II cis-regulatory region sequence-specific DNA binding"/>
    <property type="evidence" value="ECO:0007669"/>
    <property type="project" value="TreeGrafter"/>
</dbReference>
<evidence type="ECO:0000256" key="1">
    <source>
        <dbReference type="ARBA" id="ARBA00004167"/>
    </source>
</evidence>
<proteinExistence type="inferred from homology"/>
<dbReference type="GO" id="GO:0000981">
    <property type="term" value="F:DNA-binding transcription factor activity, RNA polymerase II-specific"/>
    <property type="evidence" value="ECO:0007669"/>
    <property type="project" value="TreeGrafter"/>
</dbReference>
<dbReference type="SUPFAM" id="SSF57959">
    <property type="entry name" value="Leucine zipper domain"/>
    <property type="match status" value="2"/>
</dbReference>
<keyword evidence="9" id="KW-0812">Transmembrane</keyword>
<dbReference type="InterPro" id="IPR051882">
    <property type="entry name" value="ATF_bZIP_TF"/>
</dbReference>
<evidence type="ECO:0000256" key="2">
    <source>
        <dbReference type="ARBA" id="ARBA00009050"/>
    </source>
</evidence>
<feature type="region of interest" description="Disordered" evidence="8">
    <location>
        <begin position="918"/>
        <end position="951"/>
    </location>
</feature>
<evidence type="ECO:0000313" key="11">
    <source>
        <dbReference type="EMBL" id="VVD02568.1"/>
    </source>
</evidence>
<evidence type="ECO:0000256" key="7">
    <source>
        <dbReference type="SAM" id="Coils"/>
    </source>
</evidence>
<name>A0A5E4QY10_9NEOP</name>